<dbReference type="EMBL" id="CAJPWZ010002149">
    <property type="protein sequence ID" value="CAG2231648.1"/>
    <property type="molecule type" value="Genomic_DNA"/>
</dbReference>
<name>A0A8S3TDS3_MYTED</name>
<dbReference type="InterPro" id="IPR036397">
    <property type="entry name" value="RNaseH_sf"/>
</dbReference>
<dbReference type="InterPro" id="IPR043502">
    <property type="entry name" value="DNA/RNA_pol_sf"/>
</dbReference>
<dbReference type="Pfam" id="PF00078">
    <property type="entry name" value="RVT_1"/>
    <property type="match status" value="1"/>
</dbReference>
<dbReference type="PANTHER" id="PTHR36688:SF1">
    <property type="entry name" value="ENDONUCLEASE_EXONUCLEASE_PHOSPHATASE DOMAIN-CONTAINING PROTEIN"/>
    <property type="match status" value="1"/>
</dbReference>
<dbReference type="InterPro" id="IPR012337">
    <property type="entry name" value="RNaseH-like_sf"/>
</dbReference>
<sequence length="610" mass="69625">MLQHLGKSSLNTLLDIFNLSWRQGQVPQCWKEAIMMPILKKGKNKSKASSYRPISLTSSCCKLLERIINKRMHMYLESENIIGHEQAGFRQYKSTEDQTTHLSQVVEDAFQSKKVTLAVFVDLQRAFDKVWKDGLCAKMLRYGISGRMYKWTKSYLYNRRARVLVDGQCGQKVLLKQGVPQGGVLPPTLFILFMNDLVPELPKGVQSALYADDLVLWCSEEYASTAKYRIQTALDMIVTWAKQWCVTINREKTTGTLFTLSPKTQPVKLILDDTPLKMEDQQTYLGVTFDKRMTWKQHITSAEAKARRKLNIMRKLAGTKWGANEKILKSVYQGNVRPHLEYGSSAWMTAAKSHHQTLDKVQNQALRIITGATKSTPIKSMEDITNIPPLEAIPTGLHCSNYKAEEEALTHAAHSIKNKIDNTTQVVFLTDALSVLQALKNDKLPQLQQALYNIKSLTTVIQWIPSHCGVWGNEQADKLAKLRNKQQQEENPVCFTEMKTIIKSLFNTQQQQDSYHQLTRSEQTTIFRLRTGHNRLNQHLHKVMKVVPSPMCPCGEAEQDTAHLLQSCKIHQALREKIWHSETTLKEKLYGPVDALQKTTRFVEETGIQV</sequence>
<dbReference type="GO" id="GO:0003676">
    <property type="term" value="F:nucleic acid binding"/>
    <property type="evidence" value="ECO:0007669"/>
    <property type="project" value="InterPro"/>
</dbReference>
<proteinExistence type="predicted"/>
<dbReference type="GO" id="GO:0006259">
    <property type="term" value="P:DNA metabolic process"/>
    <property type="evidence" value="ECO:0007669"/>
    <property type="project" value="UniProtKB-ARBA"/>
</dbReference>
<dbReference type="AlphaFoldDB" id="A0A8S3TDS3"/>
<dbReference type="GO" id="GO:0004523">
    <property type="term" value="F:RNA-DNA hybrid ribonuclease activity"/>
    <property type="evidence" value="ECO:0007669"/>
    <property type="project" value="InterPro"/>
</dbReference>
<dbReference type="SMR" id="A0A8S3TDS3"/>
<dbReference type="PANTHER" id="PTHR36688">
    <property type="entry name" value="ENDO/EXONUCLEASE/PHOSPHATASE DOMAIN-CONTAINING PROTEIN"/>
    <property type="match status" value="1"/>
</dbReference>
<accession>A0A8S3TDS3</accession>
<keyword evidence="4" id="KW-1185">Reference proteome</keyword>
<dbReference type="SUPFAM" id="SSF56672">
    <property type="entry name" value="DNA/RNA polymerases"/>
    <property type="match status" value="1"/>
</dbReference>
<feature type="domain" description="RNase H type-1" evidence="2">
    <location>
        <begin position="387"/>
        <end position="485"/>
    </location>
</feature>
<evidence type="ECO:0000313" key="4">
    <source>
        <dbReference type="Proteomes" id="UP000683360"/>
    </source>
</evidence>
<dbReference type="Gene3D" id="3.30.420.10">
    <property type="entry name" value="Ribonuclease H-like superfamily/Ribonuclease H"/>
    <property type="match status" value="1"/>
</dbReference>
<organism evidence="3 4">
    <name type="scientific">Mytilus edulis</name>
    <name type="common">Blue mussel</name>
    <dbReference type="NCBI Taxonomy" id="6550"/>
    <lineage>
        <taxon>Eukaryota</taxon>
        <taxon>Metazoa</taxon>
        <taxon>Spiralia</taxon>
        <taxon>Lophotrochozoa</taxon>
        <taxon>Mollusca</taxon>
        <taxon>Bivalvia</taxon>
        <taxon>Autobranchia</taxon>
        <taxon>Pteriomorphia</taxon>
        <taxon>Mytilida</taxon>
        <taxon>Mytiloidea</taxon>
        <taxon>Mytilidae</taxon>
        <taxon>Mytilinae</taxon>
        <taxon>Mytilus</taxon>
    </lineage>
</organism>
<dbReference type="OrthoDB" id="6147158at2759"/>
<dbReference type="CDD" id="cd09276">
    <property type="entry name" value="Rnase_HI_RT_non_LTR"/>
    <property type="match status" value="1"/>
</dbReference>
<evidence type="ECO:0000259" key="2">
    <source>
        <dbReference type="PROSITE" id="PS50879"/>
    </source>
</evidence>
<dbReference type="Proteomes" id="UP000683360">
    <property type="component" value="Unassembled WGS sequence"/>
</dbReference>
<evidence type="ECO:0000313" key="3">
    <source>
        <dbReference type="EMBL" id="CAG2231648.1"/>
    </source>
</evidence>
<dbReference type="InterPro" id="IPR002156">
    <property type="entry name" value="RNaseH_domain"/>
</dbReference>
<dbReference type="CDD" id="cd01650">
    <property type="entry name" value="RT_nLTR_like"/>
    <property type="match status" value="1"/>
</dbReference>
<dbReference type="InterPro" id="IPR000477">
    <property type="entry name" value="RT_dom"/>
</dbReference>
<protein>
    <submittedName>
        <fullName evidence="3">Uncharacterized protein</fullName>
    </submittedName>
</protein>
<evidence type="ECO:0000259" key="1">
    <source>
        <dbReference type="PROSITE" id="PS50878"/>
    </source>
</evidence>
<feature type="domain" description="Reverse transcriptase" evidence="1">
    <location>
        <begin position="19"/>
        <end position="289"/>
    </location>
</feature>
<dbReference type="PROSITE" id="PS50878">
    <property type="entry name" value="RT_POL"/>
    <property type="match status" value="1"/>
</dbReference>
<reference evidence="3" key="1">
    <citation type="submission" date="2021-03" db="EMBL/GenBank/DDBJ databases">
        <authorList>
            <person name="Bekaert M."/>
        </authorList>
    </citation>
    <scope>NUCLEOTIDE SEQUENCE</scope>
</reference>
<comment type="caution">
    <text evidence="3">The sequence shown here is derived from an EMBL/GenBank/DDBJ whole genome shotgun (WGS) entry which is preliminary data.</text>
</comment>
<dbReference type="SUPFAM" id="SSF53098">
    <property type="entry name" value="Ribonuclease H-like"/>
    <property type="match status" value="1"/>
</dbReference>
<dbReference type="PROSITE" id="PS50879">
    <property type="entry name" value="RNASE_H_1"/>
    <property type="match status" value="1"/>
</dbReference>
<gene>
    <name evidence="3" type="ORF">MEDL_44401</name>
</gene>
<dbReference type="InterPro" id="IPR052560">
    <property type="entry name" value="RdDP_mobile_element"/>
</dbReference>